<dbReference type="AlphaFoldDB" id="A0A7J7H8F4"/>
<protein>
    <submittedName>
        <fullName evidence="1">Uncharacterized protein</fullName>
    </submittedName>
</protein>
<evidence type="ECO:0000313" key="1">
    <source>
        <dbReference type="EMBL" id="KAF5948124.1"/>
    </source>
</evidence>
<dbReference type="InterPro" id="IPR024943">
    <property type="entry name" value="Enhancer_polycomb"/>
</dbReference>
<gene>
    <name evidence="1" type="ORF">HYC85_014081</name>
</gene>
<reference evidence="1 2" key="2">
    <citation type="submission" date="2020-07" db="EMBL/GenBank/DDBJ databases">
        <title>Genome assembly of wild tea tree DASZ reveals pedigree and selection history of tea varieties.</title>
        <authorList>
            <person name="Zhang W."/>
        </authorList>
    </citation>
    <scope>NUCLEOTIDE SEQUENCE [LARGE SCALE GENOMIC DNA]</scope>
    <source>
        <strain evidence="2">cv. G240</strain>
        <tissue evidence="1">Leaf</tissue>
    </source>
</reference>
<sequence length="333" mass="38038">MPPPPPVTVAVAVVAAIKFSASKIGGDKRSLQWKLMKKRKEKAETKFERDVIGRVDTMFDSVYQRKIKRIDSTATDDNKYGKQFIRKKWKNKKRNMSSLRSKRVKNLFVSSGSKCNSVLIPIVSDRELRRSVKKTPTPNIKELKSSLVGLTGDIGSTSSSANVLVVESDECYRMKGAIVKLKCSSSNQFFLVVKKDGITRYNLIARKVMRYCSYNRFTRDIKWKEENNNWKLEFTNTDHSSEEVDLLVQAVKALKEFQSGSLSWIRLGCCGFNIRLINSEMKVLVKETEVGEDNLQECWRTKEQVNNMVKKEDGSQWYVDMEAGECGAEGKKQ</sequence>
<dbReference type="GO" id="GO:0035267">
    <property type="term" value="C:NuA4 histone acetyltransferase complex"/>
    <property type="evidence" value="ECO:0007669"/>
    <property type="project" value="InterPro"/>
</dbReference>
<dbReference type="Proteomes" id="UP000593564">
    <property type="component" value="Unassembled WGS sequence"/>
</dbReference>
<organism evidence="1 2">
    <name type="scientific">Camellia sinensis</name>
    <name type="common">Tea plant</name>
    <name type="synonym">Thea sinensis</name>
    <dbReference type="NCBI Taxonomy" id="4442"/>
    <lineage>
        <taxon>Eukaryota</taxon>
        <taxon>Viridiplantae</taxon>
        <taxon>Streptophyta</taxon>
        <taxon>Embryophyta</taxon>
        <taxon>Tracheophyta</taxon>
        <taxon>Spermatophyta</taxon>
        <taxon>Magnoliopsida</taxon>
        <taxon>eudicotyledons</taxon>
        <taxon>Gunneridae</taxon>
        <taxon>Pentapetalae</taxon>
        <taxon>asterids</taxon>
        <taxon>Ericales</taxon>
        <taxon>Theaceae</taxon>
        <taxon>Camellia</taxon>
    </lineage>
</organism>
<comment type="caution">
    <text evidence="1">The sequence shown here is derived from an EMBL/GenBank/DDBJ whole genome shotgun (WGS) entry which is preliminary data.</text>
</comment>
<name>A0A7J7H8F4_CAMSI</name>
<evidence type="ECO:0000313" key="2">
    <source>
        <dbReference type="Proteomes" id="UP000593564"/>
    </source>
</evidence>
<accession>A0A7J7H8F4</accession>
<keyword evidence="2" id="KW-1185">Reference proteome</keyword>
<reference evidence="2" key="1">
    <citation type="journal article" date="2020" name="Nat. Commun.">
        <title>Genome assembly of wild tea tree DASZ reveals pedigree and selection history of tea varieties.</title>
        <authorList>
            <person name="Zhang W."/>
            <person name="Zhang Y."/>
            <person name="Qiu H."/>
            <person name="Guo Y."/>
            <person name="Wan H."/>
            <person name="Zhang X."/>
            <person name="Scossa F."/>
            <person name="Alseekh S."/>
            <person name="Zhang Q."/>
            <person name="Wang P."/>
            <person name="Xu L."/>
            <person name="Schmidt M.H."/>
            <person name="Jia X."/>
            <person name="Li D."/>
            <person name="Zhu A."/>
            <person name="Guo F."/>
            <person name="Chen W."/>
            <person name="Ni D."/>
            <person name="Usadel B."/>
            <person name="Fernie A.R."/>
            <person name="Wen W."/>
        </authorList>
    </citation>
    <scope>NUCLEOTIDE SEQUENCE [LARGE SCALE GENOMIC DNA]</scope>
    <source>
        <strain evidence="2">cv. G240</strain>
    </source>
</reference>
<dbReference type="EMBL" id="JACBKZ010000006">
    <property type="protein sequence ID" value="KAF5948124.1"/>
    <property type="molecule type" value="Genomic_DNA"/>
</dbReference>
<dbReference type="PANTHER" id="PTHR14898">
    <property type="entry name" value="ENHANCER OF POLYCOMB"/>
    <property type="match status" value="1"/>
</dbReference>
<dbReference type="GO" id="GO:0006357">
    <property type="term" value="P:regulation of transcription by RNA polymerase II"/>
    <property type="evidence" value="ECO:0007669"/>
    <property type="project" value="InterPro"/>
</dbReference>
<proteinExistence type="predicted"/>